<name>A0A811RR42_9POAL</name>
<dbReference type="Proteomes" id="UP000604825">
    <property type="component" value="Unassembled WGS sequence"/>
</dbReference>
<dbReference type="SUPFAM" id="SSF101941">
    <property type="entry name" value="NAC domain"/>
    <property type="match status" value="1"/>
</dbReference>
<keyword evidence="8" id="KW-1185">Reference proteome</keyword>
<gene>
    <name evidence="7" type="ORF">NCGR_LOCUS55786</name>
</gene>
<dbReference type="AlphaFoldDB" id="A0A811RR42"/>
<evidence type="ECO:0000256" key="3">
    <source>
        <dbReference type="ARBA" id="ARBA00023125"/>
    </source>
</evidence>
<keyword evidence="4" id="KW-0804">Transcription</keyword>
<dbReference type="PANTHER" id="PTHR31744:SF223">
    <property type="entry name" value="NAC DOMAIN-CONTAINING PROTEIN"/>
    <property type="match status" value="1"/>
</dbReference>
<dbReference type="Gene3D" id="2.170.150.80">
    <property type="entry name" value="NAC domain"/>
    <property type="match status" value="1"/>
</dbReference>
<dbReference type="InterPro" id="IPR036093">
    <property type="entry name" value="NAC_dom_sf"/>
</dbReference>
<evidence type="ECO:0000256" key="2">
    <source>
        <dbReference type="ARBA" id="ARBA00023015"/>
    </source>
</evidence>
<dbReference type="GO" id="GO:0006355">
    <property type="term" value="P:regulation of DNA-templated transcription"/>
    <property type="evidence" value="ECO:0007669"/>
    <property type="project" value="InterPro"/>
</dbReference>
<keyword evidence="3" id="KW-0238">DNA-binding</keyword>
<dbReference type="EMBL" id="CAJGYO010000016">
    <property type="protein sequence ID" value="CAD6272511.1"/>
    <property type="molecule type" value="Genomic_DNA"/>
</dbReference>
<evidence type="ECO:0000259" key="6">
    <source>
        <dbReference type="PROSITE" id="PS51005"/>
    </source>
</evidence>
<comment type="subcellular location">
    <subcellularLocation>
        <location evidence="1">Nucleus</location>
    </subcellularLocation>
</comment>
<dbReference type="InterPro" id="IPR003441">
    <property type="entry name" value="NAC-dom"/>
</dbReference>
<dbReference type="PROSITE" id="PS51005">
    <property type="entry name" value="NAC"/>
    <property type="match status" value="1"/>
</dbReference>
<feature type="domain" description="NAC" evidence="6">
    <location>
        <begin position="22"/>
        <end position="194"/>
    </location>
</feature>
<proteinExistence type="predicted"/>
<dbReference type="PANTHER" id="PTHR31744">
    <property type="entry name" value="PROTEIN CUP-SHAPED COTYLEDON 2-RELATED"/>
    <property type="match status" value="1"/>
</dbReference>
<keyword evidence="5" id="KW-0539">Nucleus</keyword>
<evidence type="ECO:0000256" key="4">
    <source>
        <dbReference type="ARBA" id="ARBA00023163"/>
    </source>
</evidence>
<reference evidence="7" key="1">
    <citation type="submission" date="2020-10" db="EMBL/GenBank/DDBJ databases">
        <authorList>
            <person name="Han B."/>
            <person name="Lu T."/>
            <person name="Zhao Q."/>
            <person name="Huang X."/>
            <person name="Zhao Y."/>
        </authorList>
    </citation>
    <scope>NUCLEOTIDE SEQUENCE</scope>
</reference>
<dbReference type="Pfam" id="PF02365">
    <property type="entry name" value="NAM"/>
    <property type="match status" value="1"/>
</dbReference>
<evidence type="ECO:0000313" key="8">
    <source>
        <dbReference type="Proteomes" id="UP000604825"/>
    </source>
</evidence>
<sequence length="402" mass="43641">MADQQQLQPEEMNIVHAGGLDLPPGFRFHPSDFEIVNDYLTKKVLNRDFICAIGEVDLNKTEPWDLPRDAKMNEKEWYFFSQKDRKYPTGLRANRATKAGYWKATGKDKEVYKPNKGEGVALLVGMKKTLVFYEGRAPRGNKTNWVMHEYRLEGSGRLPGPTSASSSATNADMAMKASASASKDEWVVCRVFHKTTGIRKTTIPAYQVAMPGAEIDQNQNNIPAVPIPMSLQLPQPVRMPMQYPILPDFAMDPVPPYYPNPNASMGMPLVMPPMVGIGGAGGLHINGALFGNLMAKPPPMNFYHQMGMGAADGQMGMGEPAGQMGMGAPLGQMGTGAIGQMDMGAASVGGFDVAAPESRPSSMLLQTDEHANAAEITSMISVTGLGSIATTVEMDGIWKYKY</sequence>
<evidence type="ECO:0000256" key="5">
    <source>
        <dbReference type="ARBA" id="ARBA00023242"/>
    </source>
</evidence>
<accession>A0A811RR42</accession>
<evidence type="ECO:0000313" key="7">
    <source>
        <dbReference type="EMBL" id="CAD6272511.1"/>
    </source>
</evidence>
<evidence type="ECO:0000256" key="1">
    <source>
        <dbReference type="ARBA" id="ARBA00004123"/>
    </source>
</evidence>
<protein>
    <recommendedName>
        <fullName evidence="6">NAC domain-containing protein</fullName>
    </recommendedName>
</protein>
<dbReference type="GO" id="GO:0003677">
    <property type="term" value="F:DNA binding"/>
    <property type="evidence" value="ECO:0007669"/>
    <property type="project" value="UniProtKB-KW"/>
</dbReference>
<dbReference type="FunFam" id="2.170.150.80:FF:000006">
    <property type="entry name" value="NAC domain-containing protein 100-like"/>
    <property type="match status" value="1"/>
</dbReference>
<dbReference type="GO" id="GO:0005634">
    <property type="term" value="C:nucleus"/>
    <property type="evidence" value="ECO:0007669"/>
    <property type="project" value="UniProtKB-SubCell"/>
</dbReference>
<organism evidence="7 8">
    <name type="scientific">Miscanthus lutarioriparius</name>
    <dbReference type="NCBI Taxonomy" id="422564"/>
    <lineage>
        <taxon>Eukaryota</taxon>
        <taxon>Viridiplantae</taxon>
        <taxon>Streptophyta</taxon>
        <taxon>Embryophyta</taxon>
        <taxon>Tracheophyta</taxon>
        <taxon>Spermatophyta</taxon>
        <taxon>Magnoliopsida</taxon>
        <taxon>Liliopsida</taxon>
        <taxon>Poales</taxon>
        <taxon>Poaceae</taxon>
        <taxon>PACMAD clade</taxon>
        <taxon>Panicoideae</taxon>
        <taxon>Andropogonodae</taxon>
        <taxon>Andropogoneae</taxon>
        <taxon>Saccharinae</taxon>
        <taxon>Miscanthus</taxon>
    </lineage>
</organism>
<comment type="caution">
    <text evidence="7">The sequence shown here is derived from an EMBL/GenBank/DDBJ whole genome shotgun (WGS) entry which is preliminary data.</text>
</comment>
<keyword evidence="2" id="KW-0805">Transcription regulation</keyword>
<dbReference type="OrthoDB" id="1424968at2759"/>